<dbReference type="InterPro" id="IPR009677">
    <property type="entry name" value="DUF1266"/>
</dbReference>
<feature type="domain" description="DUF1266" evidence="1">
    <location>
        <begin position="65"/>
        <end position="268"/>
    </location>
</feature>
<dbReference type="RefSeq" id="WP_209242733.1">
    <property type="nucleotide sequence ID" value="NZ_JADKMA010000195.1"/>
</dbReference>
<gene>
    <name evidence="2" type="ORF">ITI46_28210</name>
</gene>
<keyword evidence="3" id="KW-1185">Reference proteome</keyword>
<accession>A0ABS3XJL4</accession>
<sequence>MFGFLRKSPIFPWAGNRLRSARSGGETDQAVLRGLACGAHLKYANGDPWNTVADPRPAPKWERTRLKTMWGVTDAHQWHEMVQELIDGQVSTPMWDMAMGARAALLVRQEVTPAAGQPISEQAWNDAVGQWLVNQLGPRHPELKETSAALRETIGRILRYETHFREDGLLAPDAHIRRALAWDLGRAANMACWGVDAGFARPDEAREALRVIGAAAAEEYGNWTNFSLGYVLGRCLHFDEDTFGSWYREVRDSHRLLTTDSKSPWVAVALGR</sequence>
<reference evidence="2 3" key="1">
    <citation type="submission" date="2020-11" db="EMBL/GenBank/DDBJ databases">
        <title>Streptomyces spirodelae sp. nov., isolated from duckweed.</title>
        <authorList>
            <person name="Saimee Y."/>
            <person name="Duangmal K."/>
        </authorList>
    </citation>
    <scope>NUCLEOTIDE SEQUENCE [LARGE SCALE GENOMIC DNA]</scope>
    <source>
        <strain evidence="2 3">S16-07</strain>
    </source>
</reference>
<protein>
    <submittedName>
        <fullName evidence="2">DUF1266 domain-containing protein</fullName>
    </submittedName>
</protein>
<dbReference type="Proteomes" id="UP001519064">
    <property type="component" value="Unassembled WGS sequence"/>
</dbReference>
<name>A0ABS3XJL4_9ACTN</name>
<dbReference type="Pfam" id="PF06889">
    <property type="entry name" value="DUF1266"/>
    <property type="match status" value="1"/>
</dbReference>
<dbReference type="EMBL" id="JADKMA010000195">
    <property type="protein sequence ID" value="MBO8195503.1"/>
    <property type="molecule type" value="Genomic_DNA"/>
</dbReference>
<proteinExistence type="predicted"/>
<evidence type="ECO:0000313" key="3">
    <source>
        <dbReference type="Proteomes" id="UP001519064"/>
    </source>
</evidence>
<evidence type="ECO:0000313" key="2">
    <source>
        <dbReference type="EMBL" id="MBO8195503.1"/>
    </source>
</evidence>
<evidence type="ECO:0000259" key="1">
    <source>
        <dbReference type="Pfam" id="PF06889"/>
    </source>
</evidence>
<comment type="caution">
    <text evidence="2">The sequence shown here is derived from an EMBL/GenBank/DDBJ whole genome shotgun (WGS) entry which is preliminary data.</text>
</comment>
<organism evidence="2 3">
    <name type="scientific">Streptomyces oryzae</name>
    <dbReference type="NCBI Taxonomy" id="1434886"/>
    <lineage>
        <taxon>Bacteria</taxon>
        <taxon>Bacillati</taxon>
        <taxon>Actinomycetota</taxon>
        <taxon>Actinomycetes</taxon>
        <taxon>Kitasatosporales</taxon>
        <taxon>Streptomycetaceae</taxon>
        <taxon>Streptomyces</taxon>
    </lineage>
</organism>